<organism evidence="1 2">
    <name type="scientific">Protopolystoma xenopodis</name>
    <dbReference type="NCBI Taxonomy" id="117903"/>
    <lineage>
        <taxon>Eukaryota</taxon>
        <taxon>Metazoa</taxon>
        <taxon>Spiralia</taxon>
        <taxon>Lophotrochozoa</taxon>
        <taxon>Platyhelminthes</taxon>
        <taxon>Monogenea</taxon>
        <taxon>Polyopisthocotylea</taxon>
        <taxon>Polystomatidea</taxon>
        <taxon>Polystomatidae</taxon>
        <taxon>Protopolystoma</taxon>
    </lineage>
</organism>
<dbReference type="Proteomes" id="UP000784294">
    <property type="component" value="Unassembled WGS sequence"/>
</dbReference>
<name>A0A3S5AG30_9PLAT</name>
<dbReference type="EMBL" id="CAAALY010041966">
    <property type="protein sequence ID" value="VEL19530.1"/>
    <property type="molecule type" value="Genomic_DNA"/>
</dbReference>
<evidence type="ECO:0000313" key="1">
    <source>
        <dbReference type="EMBL" id="VEL19530.1"/>
    </source>
</evidence>
<evidence type="ECO:0000313" key="2">
    <source>
        <dbReference type="Proteomes" id="UP000784294"/>
    </source>
</evidence>
<gene>
    <name evidence="1" type="ORF">PXEA_LOCUS12970</name>
</gene>
<comment type="caution">
    <text evidence="1">The sequence shown here is derived from an EMBL/GenBank/DDBJ whole genome shotgun (WGS) entry which is preliminary data.</text>
</comment>
<protein>
    <submittedName>
        <fullName evidence="1">Uncharacterized protein</fullName>
    </submittedName>
</protein>
<accession>A0A3S5AG30</accession>
<dbReference type="AlphaFoldDB" id="A0A3S5AG30"/>
<sequence>MLSCLPTFKRDHLSSNCFRGPPISAELLCPSVEPAFCLSNRAFLDLLSIVLPDAVLASNSTPAVEKTITRYPLTTPPTSNLTKVSSVSIKLLHLRSSSVSNFTKGRTGSFFADWRHTTLRIESRFVDLQKLFVDLESNIAELTSDLSESIYIHVS</sequence>
<keyword evidence="2" id="KW-1185">Reference proteome</keyword>
<reference evidence="1" key="1">
    <citation type="submission" date="2018-11" db="EMBL/GenBank/DDBJ databases">
        <authorList>
            <consortium name="Pathogen Informatics"/>
        </authorList>
    </citation>
    <scope>NUCLEOTIDE SEQUENCE</scope>
</reference>
<proteinExistence type="predicted"/>